<organism evidence="1">
    <name type="scientific">uncultured Caudovirales phage</name>
    <dbReference type="NCBI Taxonomy" id="2100421"/>
    <lineage>
        <taxon>Viruses</taxon>
        <taxon>Duplodnaviria</taxon>
        <taxon>Heunggongvirae</taxon>
        <taxon>Uroviricota</taxon>
        <taxon>Caudoviricetes</taxon>
        <taxon>Peduoviridae</taxon>
        <taxon>Maltschvirus</taxon>
        <taxon>Maltschvirus maltsch</taxon>
    </lineage>
</organism>
<gene>
    <name evidence="1" type="ORF">UFOVP667_3</name>
</gene>
<proteinExistence type="predicted"/>
<dbReference type="EMBL" id="LR796629">
    <property type="protein sequence ID" value="CAB4155412.1"/>
    <property type="molecule type" value="Genomic_DNA"/>
</dbReference>
<name>A0A6J5NA37_9CAUD</name>
<evidence type="ECO:0000313" key="1">
    <source>
        <dbReference type="EMBL" id="CAB4155412.1"/>
    </source>
</evidence>
<protein>
    <submittedName>
        <fullName evidence="1">Uncharacterized protein</fullName>
    </submittedName>
</protein>
<accession>A0A6J5NA37</accession>
<reference evidence="1" key="1">
    <citation type="submission" date="2020-04" db="EMBL/GenBank/DDBJ databases">
        <authorList>
            <person name="Chiriac C."/>
            <person name="Salcher M."/>
            <person name="Ghai R."/>
            <person name="Kavagutti S V."/>
        </authorList>
    </citation>
    <scope>NUCLEOTIDE SEQUENCE</scope>
</reference>
<sequence length="81" mass="8941">MEAGYIVVFSEEKKGKASAELLAAKMEEGAVIISAVATRDAVHYVLGRLNDPEEPLDPKEARDIIRDNLDAEEAAERRDNE</sequence>